<accession>A0A0P6Y3J9</accession>
<reference evidence="2 3" key="1">
    <citation type="submission" date="2015-07" db="EMBL/GenBank/DDBJ databases">
        <title>Whole genome sequence of Herpetosiphon geysericola DSM 7119.</title>
        <authorList>
            <person name="Hemp J."/>
            <person name="Ward L.M."/>
            <person name="Pace L.A."/>
            <person name="Fischer W.W."/>
        </authorList>
    </citation>
    <scope>NUCLEOTIDE SEQUENCE [LARGE SCALE GENOMIC DNA]</scope>
    <source>
        <strain evidence="2 3">DSM 7119</strain>
    </source>
</reference>
<dbReference type="STRING" id="70996.SE18_19135"/>
<dbReference type="PATRIC" id="fig|70996.4.peg.2835"/>
<dbReference type="RefSeq" id="WP_054536068.1">
    <property type="nucleotide sequence ID" value="NZ_LGKP01000027.1"/>
</dbReference>
<keyword evidence="1" id="KW-0472">Membrane</keyword>
<sequence length="265" mass="29219">MSSEAWRLGVAGQWERLLLYPGGLSALIALGLGWLVWRWLTPRTNSVGAEHPFAWLLLPLPLLALSLWPFAESSELRATLDLLSYWLLLDLPLLWAIGQDWRNGAQAGLRAARWLVGLITGWPLLGLVGWIIASLHGGLLPNDLLILDAGWLGWLGLALWLAGLLPYLQLGAWETAPTQGALAWALGARRLGHLALPAWLIQAQLTGVWLGSAWGFGAILLVLWLLLLGLSAWLRRYHQAKLGAWLWSAAMLGCLAFGLNSWFNR</sequence>
<comment type="caution">
    <text evidence="2">The sequence shown here is derived from an EMBL/GenBank/DDBJ whole genome shotgun (WGS) entry which is preliminary data.</text>
</comment>
<protein>
    <submittedName>
        <fullName evidence="2">Uncharacterized protein</fullName>
    </submittedName>
</protein>
<feature type="transmembrane region" description="Helical" evidence="1">
    <location>
        <begin position="114"/>
        <end position="139"/>
    </location>
</feature>
<evidence type="ECO:0000313" key="3">
    <source>
        <dbReference type="Proteomes" id="UP000050277"/>
    </source>
</evidence>
<keyword evidence="3" id="KW-1185">Reference proteome</keyword>
<feature type="transmembrane region" description="Helical" evidence="1">
    <location>
        <begin position="242"/>
        <end position="263"/>
    </location>
</feature>
<feature type="transmembrane region" description="Helical" evidence="1">
    <location>
        <begin position="83"/>
        <end position="102"/>
    </location>
</feature>
<name>A0A0P6Y3J9_9CHLR</name>
<feature type="transmembrane region" description="Helical" evidence="1">
    <location>
        <begin position="151"/>
        <end position="170"/>
    </location>
</feature>
<dbReference type="EMBL" id="LGKP01000027">
    <property type="protein sequence ID" value="KPL83691.1"/>
    <property type="molecule type" value="Genomic_DNA"/>
</dbReference>
<evidence type="ECO:0000313" key="2">
    <source>
        <dbReference type="EMBL" id="KPL83691.1"/>
    </source>
</evidence>
<feature type="transmembrane region" description="Helical" evidence="1">
    <location>
        <begin position="52"/>
        <end position="71"/>
    </location>
</feature>
<keyword evidence="1" id="KW-1133">Transmembrane helix</keyword>
<evidence type="ECO:0000256" key="1">
    <source>
        <dbReference type="SAM" id="Phobius"/>
    </source>
</evidence>
<gene>
    <name evidence="2" type="ORF">SE18_19135</name>
</gene>
<proteinExistence type="predicted"/>
<feature type="transmembrane region" description="Helical" evidence="1">
    <location>
        <begin position="20"/>
        <end position="40"/>
    </location>
</feature>
<dbReference type="AlphaFoldDB" id="A0A0P6Y3J9"/>
<dbReference type="Proteomes" id="UP000050277">
    <property type="component" value="Unassembled WGS sequence"/>
</dbReference>
<dbReference type="OrthoDB" id="158062at2"/>
<feature type="transmembrane region" description="Helical" evidence="1">
    <location>
        <begin position="207"/>
        <end position="230"/>
    </location>
</feature>
<keyword evidence="1" id="KW-0812">Transmembrane</keyword>
<organism evidence="2 3">
    <name type="scientific">Herpetosiphon geysericola</name>
    <dbReference type="NCBI Taxonomy" id="70996"/>
    <lineage>
        <taxon>Bacteria</taxon>
        <taxon>Bacillati</taxon>
        <taxon>Chloroflexota</taxon>
        <taxon>Chloroflexia</taxon>
        <taxon>Herpetosiphonales</taxon>
        <taxon>Herpetosiphonaceae</taxon>
        <taxon>Herpetosiphon</taxon>
    </lineage>
</organism>